<evidence type="ECO:0000313" key="2">
    <source>
        <dbReference type="EMBL" id="CAA9568045.1"/>
    </source>
</evidence>
<dbReference type="EMBL" id="CADCWN010000128">
    <property type="protein sequence ID" value="CAA9568045.1"/>
    <property type="molecule type" value="Genomic_DNA"/>
</dbReference>
<proteinExistence type="predicted"/>
<evidence type="ECO:0000256" key="1">
    <source>
        <dbReference type="SAM" id="MobiDB-lite"/>
    </source>
</evidence>
<accession>A0A6J4V3M9</accession>
<gene>
    <name evidence="2" type="ORF">AVDCRST_MAG18-1664</name>
</gene>
<reference evidence="2" key="1">
    <citation type="submission" date="2020-02" db="EMBL/GenBank/DDBJ databases">
        <authorList>
            <person name="Meier V. D."/>
        </authorList>
    </citation>
    <scope>NUCLEOTIDE SEQUENCE</scope>
    <source>
        <strain evidence="2">AVDCRST_MAG18</strain>
    </source>
</reference>
<protein>
    <submittedName>
        <fullName evidence="2">Uncharacterized protein</fullName>
    </submittedName>
</protein>
<sequence>MSGLMRGMIDQVLKNMGEDERAQSVNYVTDRMVERMSNEERIALLMAILDRVMSNLSPEERAELAGRVVGTLSAAPAATTASMREEADPLLGGGEMPTGGQSRITEG</sequence>
<dbReference type="AlphaFoldDB" id="A0A6J4V3M9"/>
<organism evidence="2">
    <name type="scientific">uncultured Thermomicrobiales bacterium</name>
    <dbReference type="NCBI Taxonomy" id="1645740"/>
    <lineage>
        <taxon>Bacteria</taxon>
        <taxon>Pseudomonadati</taxon>
        <taxon>Thermomicrobiota</taxon>
        <taxon>Thermomicrobia</taxon>
        <taxon>Thermomicrobiales</taxon>
        <taxon>environmental samples</taxon>
    </lineage>
</organism>
<feature type="region of interest" description="Disordered" evidence="1">
    <location>
        <begin position="75"/>
        <end position="107"/>
    </location>
</feature>
<name>A0A6J4V3M9_9BACT</name>